<accession>A0A2N9HEU3</accession>
<evidence type="ECO:0000256" key="1">
    <source>
        <dbReference type="SAM" id="MobiDB-lite"/>
    </source>
</evidence>
<feature type="compositionally biased region" description="Basic and acidic residues" evidence="1">
    <location>
        <begin position="143"/>
        <end position="162"/>
    </location>
</feature>
<sequence>MASMQCYKPAYETASKKCQDSSHGHRVADMASWGMKGNHHQGHDHAAGYGMANSETYRHGQTHAYYPDHNMAKTQQAQYYGQTQSHYPPDHTMSKTHQSYNYHSQTNDHHPSDHHAIATHGHAYGHGQAYGHHASSHAMACHSKTEKKMKEKGCEYKKEKILYKKKSKSSKKSCSDNDSGSDSD</sequence>
<feature type="region of interest" description="Disordered" evidence="1">
    <location>
        <begin position="143"/>
        <end position="184"/>
    </location>
</feature>
<name>A0A2N9HEU3_FAGSY</name>
<organism evidence="2">
    <name type="scientific">Fagus sylvatica</name>
    <name type="common">Beechnut</name>
    <dbReference type="NCBI Taxonomy" id="28930"/>
    <lineage>
        <taxon>Eukaryota</taxon>
        <taxon>Viridiplantae</taxon>
        <taxon>Streptophyta</taxon>
        <taxon>Embryophyta</taxon>
        <taxon>Tracheophyta</taxon>
        <taxon>Spermatophyta</taxon>
        <taxon>Magnoliopsida</taxon>
        <taxon>eudicotyledons</taxon>
        <taxon>Gunneridae</taxon>
        <taxon>Pentapetalae</taxon>
        <taxon>rosids</taxon>
        <taxon>fabids</taxon>
        <taxon>Fagales</taxon>
        <taxon>Fagaceae</taxon>
        <taxon>Fagus</taxon>
    </lineage>
</organism>
<reference evidence="2" key="1">
    <citation type="submission" date="2018-02" db="EMBL/GenBank/DDBJ databases">
        <authorList>
            <person name="Cohen D.B."/>
            <person name="Kent A.D."/>
        </authorList>
    </citation>
    <scope>NUCLEOTIDE SEQUENCE</scope>
</reference>
<evidence type="ECO:0000313" key="2">
    <source>
        <dbReference type="EMBL" id="SPD12856.1"/>
    </source>
</evidence>
<gene>
    <name evidence="2" type="ORF">FSB_LOCUS40738</name>
</gene>
<proteinExistence type="predicted"/>
<dbReference type="AlphaFoldDB" id="A0A2N9HEU3"/>
<dbReference type="EMBL" id="OIVN01003670">
    <property type="protein sequence ID" value="SPD12856.1"/>
    <property type="molecule type" value="Genomic_DNA"/>
</dbReference>
<protein>
    <submittedName>
        <fullName evidence="2">Uncharacterized protein</fullName>
    </submittedName>
</protein>